<gene>
    <name evidence="2" type="ORF">Nepgr_018809</name>
</gene>
<dbReference type="AlphaFoldDB" id="A0AAD3SS09"/>
<keyword evidence="3" id="KW-1185">Reference proteome</keyword>
<dbReference type="EMBL" id="BSYO01000017">
    <property type="protein sequence ID" value="GMH16968.1"/>
    <property type="molecule type" value="Genomic_DNA"/>
</dbReference>
<feature type="region of interest" description="Disordered" evidence="1">
    <location>
        <begin position="69"/>
        <end position="113"/>
    </location>
</feature>
<name>A0AAD3SS09_NEPGR</name>
<organism evidence="2 3">
    <name type="scientific">Nepenthes gracilis</name>
    <name type="common">Slender pitcher plant</name>
    <dbReference type="NCBI Taxonomy" id="150966"/>
    <lineage>
        <taxon>Eukaryota</taxon>
        <taxon>Viridiplantae</taxon>
        <taxon>Streptophyta</taxon>
        <taxon>Embryophyta</taxon>
        <taxon>Tracheophyta</taxon>
        <taxon>Spermatophyta</taxon>
        <taxon>Magnoliopsida</taxon>
        <taxon>eudicotyledons</taxon>
        <taxon>Gunneridae</taxon>
        <taxon>Pentapetalae</taxon>
        <taxon>Caryophyllales</taxon>
        <taxon>Nepenthaceae</taxon>
        <taxon>Nepenthes</taxon>
    </lineage>
</organism>
<protein>
    <submittedName>
        <fullName evidence="2">Uncharacterized protein</fullName>
    </submittedName>
</protein>
<proteinExistence type="predicted"/>
<feature type="region of interest" description="Disordered" evidence="1">
    <location>
        <begin position="1"/>
        <end position="31"/>
    </location>
</feature>
<sequence length="113" mass="12563">MFRPTGKILPNVIPPPLRKVTKSRHNSEASCKAGPVKEFLPVSNSFATLQEGEMESKYQTNSEIILSNEMKNNPNGKDCSHMESDDPISLAWSLSEHQQKPTKPVSPWSGVQD</sequence>
<dbReference type="Proteomes" id="UP001279734">
    <property type="component" value="Unassembled WGS sequence"/>
</dbReference>
<accession>A0AAD3SS09</accession>
<comment type="caution">
    <text evidence="2">The sequence shown here is derived from an EMBL/GenBank/DDBJ whole genome shotgun (WGS) entry which is preliminary data.</text>
</comment>
<reference evidence="2" key="1">
    <citation type="submission" date="2023-05" db="EMBL/GenBank/DDBJ databases">
        <title>Nepenthes gracilis genome sequencing.</title>
        <authorList>
            <person name="Fukushima K."/>
        </authorList>
    </citation>
    <scope>NUCLEOTIDE SEQUENCE</scope>
    <source>
        <strain evidence="2">SING2019-196</strain>
    </source>
</reference>
<evidence type="ECO:0000313" key="2">
    <source>
        <dbReference type="EMBL" id="GMH16968.1"/>
    </source>
</evidence>
<evidence type="ECO:0000256" key="1">
    <source>
        <dbReference type="SAM" id="MobiDB-lite"/>
    </source>
</evidence>
<evidence type="ECO:0000313" key="3">
    <source>
        <dbReference type="Proteomes" id="UP001279734"/>
    </source>
</evidence>